<proteinExistence type="predicted"/>
<dbReference type="Pfam" id="PF08450">
    <property type="entry name" value="SGL"/>
    <property type="match status" value="1"/>
</dbReference>
<organism evidence="3 4">
    <name type="scientific">Fibrella forsythiae</name>
    <dbReference type="NCBI Taxonomy" id="2817061"/>
    <lineage>
        <taxon>Bacteria</taxon>
        <taxon>Pseudomonadati</taxon>
        <taxon>Bacteroidota</taxon>
        <taxon>Cytophagia</taxon>
        <taxon>Cytophagales</taxon>
        <taxon>Spirosomataceae</taxon>
        <taxon>Fibrella</taxon>
    </lineage>
</organism>
<evidence type="ECO:0000256" key="1">
    <source>
        <dbReference type="ARBA" id="ARBA00022801"/>
    </source>
</evidence>
<keyword evidence="4" id="KW-1185">Reference proteome</keyword>
<accession>A0ABS3JD71</accession>
<name>A0ABS3JD71_9BACT</name>
<evidence type="ECO:0000259" key="2">
    <source>
        <dbReference type="Pfam" id="PF08450"/>
    </source>
</evidence>
<gene>
    <name evidence="3" type="ORF">J2I46_05105</name>
</gene>
<comment type="caution">
    <text evidence="3">The sequence shown here is derived from an EMBL/GenBank/DDBJ whole genome shotgun (WGS) entry which is preliminary data.</text>
</comment>
<reference evidence="3 4" key="1">
    <citation type="submission" date="2021-03" db="EMBL/GenBank/DDBJ databases">
        <title>Fibrella sp. HMF5405 genome sequencing and assembly.</title>
        <authorList>
            <person name="Kang H."/>
            <person name="Kim H."/>
            <person name="Bae S."/>
            <person name="Joh K."/>
        </authorList>
    </citation>
    <scope>NUCLEOTIDE SEQUENCE [LARGE SCALE GENOMIC DNA]</scope>
    <source>
        <strain evidence="3 4">HMF5405</strain>
    </source>
</reference>
<dbReference type="PANTHER" id="PTHR47572">
    <property type="entry name" value="LIPOPROTEIN-RELATED"/>
    <property type="match status" value="1"/>
</dbReference>
<dbReference type="Proteomes" id="UP000664628">
    <property type="component" value="Unassembled WGS sequence"/>
</dbReference>
<dbReference type="PANTHER" id="PTHR47572:SF4">
    <property type="entry name" value="LACTONASE DRP35"/>
    <property type="match status" value="1"/>
</dbReference>
<dbReference type="InterPro" id="IPR011042">
    <property type="entry name" value="6-blade_b-propeller_TolB-like"/>
</dbReference>
<dbReference type="InterPro" id="IPR051262">
    <property type="entry name" value="SMP-30/CGR1_Lactonase"/>
</dbReference>
<dbReference type="InterPro" id="IPR013658">
    <property type="entry name" value="SGL"/>
</dbReference>
<dbReference type="SUPFAM" id="SSF63829">
    <property type="entry name" value="Calcium-dependent phosphotriesterase"/>
    <property type="match status" value="1"/>
</dbReference>
<dbReference type="EMBL" id="JAFMYW010000001">
    <property type="protein sequence ID" value="MBO0947950.1"/>
    <property type="molecule type" value="Genomic_DNA"/>
</dbReference>
<dbReference type="Gene3D" id="2.120.10.30">
    <property type="entry name" value="TolB, C-terminal domain"/>
    <property type="match status" value="1"/>
</dbReference>
<sequence>MQLGCGAPILAQLPQKGNAKQGSMTTIGEVIRIDARLNQLIPVGATIEVIGSGFGHLEGPVWVRDSVMLLFSDSEHQTIYRWSPSKGLSKFLTETGYTGRLPYSKEPGTNGLAITREGHLLICEHGDRRVAILPMTPKNGKRTLTDSFEGKRLNSPNDVVVHSSGSVYFTDPPYGLPKREKDSTRETPFSGVYRLASTGRLALLTRDLNWPNGLAFSPDEQTLYLTESDSLNSRIMAYPVRADGDLGKGKVFFEMSNVPKQLPNDRADGLKVDRDGNVWATGHGGVLILTPTGVLLGRISTGETIANVAWGDDGSTLYMASGPYLCRIRTSVKGW</sequence>
<protein>
    <submittedName>
        <fullName evidence="3">SMP-30/gluconolactonase/LRE family protein</fullName>
    </submittedName>
</protein>
<evidence type="ECO:0000313" key="4">
    <source>
        <dbReference type="Proteomes" id="UP000664628"/>
    </source>
</evidence>
<evidence type="ECO:0000313" key="3">
    <source>
        <dbReference type="EMBL" id="MBO0947950.1"/>
    </source>
</evidence>
<keyword evidence="1" id="KW-0378">Hydrolase</keyword>
<feature type="domain" description="SMP-30/Gluconolactonase/LRE-like region" evidence="2">
    <location>
        <begin position="58"/>
        <end position="321"/>
    </location>
</feature>